<organism evidence="1 2">
    <name type="scientific">Patagioenas fasciata monilis</name>
    <dbReference type="NCBI Taxonomy" id="372326"/>
    <lineage>
        <taxon>Eukaryota</taxon>
        <taxon>Metazoa</taxon>
        <taxon>Chordata</taxon>
        <taxon>Craniata</taxon>
        <taxon>Vertebrata</taxon>
        <taxon>Euteleostomi</taxon>
        <taxon>Archelosauria</taxon>
        <taxon>Archosauria</taxon>
        <taxon>Dinosauria</taxon>
        <taxon>Saurischia</taxon>
        <taxon>Theropoda</taxon>
        <taxon>Coelurosauria</taxon>
        <taxon>Aves</taxon>
        <taxon>Neognathae</taxon>
        <taxon>Neoaves</taxon>
        <taxon>Columbimorphae</taxon>
        <taxon>Columbiformes</taxon>
        <taxon>Columbidae</taxon>
        <taxon>Patagioenas</taxon>
    </lineage>
</organism>
<gene>
    <name evidence="1" type="ORF">AV530_002209</name>
</gene>
<keyword evidence="2" id="KW-1185">Reference proteome</keyword>
<dbReference type="Proteomes" id="UP000190648">
    <property type="component" value="Unassembled WGS sequence"/>
</dbReference>
<proteinExistence type="predicted"/>
<comment type="caution">
    <text evidence="1">The sequence shown here is derived from an EMBL/GenBank/DDBJ whole genome shotgun (WGS) entry which is preliminary data.</text>
</comment>
<evidence type="ECO:0000313" key="2">
    <source>
        <dbReference type="Proteomes" id="UP000190648"/>
    </source>
</evidence>
<protein>
    <submittedName>
        <fullName evidence="1">Uncharacterized protein</fullName>
    </submittedName>
</protein>
<accession>A0A1V4K5R8</accession>
<reference evidence="1 2" key="1">
    <citation type="submission" date="2016-02" db="EMBL/GenBank/DDBJ databases">
        <title>Band-tailed pigeon sequencing and assembly.</title>
        <authorList>
            <person name="Soares A.E."/>
            <person name="Novak B.J."/>
            <person name="Rice E.S."/>
            <person name="O'Connell B."/>
            <person name="Chang D."/>
            <person name="Weber S."/>
            <person name="Shapiro B."/>
        </authorList>
    </citation>
    <scope>NUCLEOTIDE SEQUENCE [LARGE SCALE GENOMIC DNA]</scope>
    <source>
        <strain evidence="1">BTP2013</strain>
        <tissue evidence="1">Blood</tissue>
    </source>
</reference>
<sequence>MVRWIRACLSVDVPTRVPVLPQLILLFQREEISSDKSALSRLKTFHTTDGDHKVQIHLMVQQYFLCASQHEGSLIST</sequence>
<evidence type="ECO:0000313" key="1">
    <source>
        <dbReference type="EMBL" id="OPJ79721.1"/>
    </source>
</evidence>
<name>A0A1V4K5R8_PATFA</name>
<dbReference type="AlphaFoldDB" id="A0A1V4K5R8"/>
<dbReference type="EMBL" id="LSYS01004331">
    <property type="protein sequence ID" value="OPJ79721.1"/>
    <property type="molecule type" value="Genomic_DNA"/>
</dbReference>